<evidence type="ECO:0000313" key="1">
    <source>
        <dbReference type="EMBL" id="JAH59185.1"/>
    </source>
</evidence>
<protein>
    <submittedName>
        <fullName evidence="1">Uncharacterized protein</fullName>
    </submittedName>
</protein>
<reference evidence="1" key="2">
    <citation type="journal article" date="2015" name="Fish Shellfish Immunol.">
        <title>Early steps in the European eel (Anguilla anguilla)-Vibrio vulnificus interaction in the gills: Role of the RtxA13 toxin.</title>
        <authorList>
            <person name="Callol A."/>
            <person name="Pajuelo D."/>
            <person name="Ebbesson L."/>
            <person name="Teles M."/>
            <person name="MacKenzie S."/>
            <person name="Amaro C."/>
        </authorList>
    </citation>
    <scope>NUCLEOTIDE SEQUENCE</scope>
</reference>
<dbReference type="AlphaFoldDB" id="A0A0E9U1V5"/>
<dbReference type="EMBL" id="GBXM01049392">
    <property type="protein sequence ID" value="JAH59185.1"/>
    <property type="molecule type" value="Transcribed_RNA"/>
</dbReference>
<organism evidence="1">
    <name type="scientific">Anguilla anguilla</name>
    <name type="common">European freshwater eel</name>
    <name type="synonym">Muraena anguilla</name>
    <dbReference type="NCBI Taxonomy" id="7936"/>
    <lineage>
        <taxon>Eukaryota</taxon>
        <taxon>Metazoa</taxon>
        <taxon>Chordata</taxon>
        <taxon>Craniata</taxon>
        <taxon>Vertebrata</taxon>
        <taxon>Euteleostomi</taxon>
        <taxon>Actinopterygii</taxon>
        <taxon>Neopterygii</taxon>
        <taxon>Teleostei</taxon>
        <taxon>Anguilliformes</taxon>
        <taxon>Anguillidae</taxon>
        <taxon>Anguilla</taxon>
    </lineage>
</organism>
<sequence>MTQWSSFSRLKISSSSPVFHLDLSRVCPVLESSKHVRTKAPSYSR</sequence>
<name>A0A0E9U1V5_ANGAN</name>
<proteinExistence type="predicted"/>
<reference evidence="1" key="1">
    <citation type="submission" date="2014-11" db="EMBL/GenBank/DDBJ databases">
        <authorList>
            <person name="Amaro Gonzalez C."/>
        </authorList>
    </citation>
    <scope>NUCLEOTIDE SEQUENCE</scope>
</reference>
<accession>A0A0E9U1V5</accession>